<dbReference type="Proteomes" id="UP000613740">
    <property type="component" value="Unassembled WGS sequence"/>
</dbReference>
<organism evidence="2 3">
    <name type="scientific">Chlamydomonas schloesseri</name>
    <dbReference type="NCBI Taxonomy" id="2026947"/>
    <lineage>
        <taxon>Eukaryota</taxon>
        <taxon>Viridiplantae</taxon>
        <taxon>Chlorophyta</taxon>
        <taxon>core chlorophytes</taxon>
        <taxon>Chlorophyceae</taxon>
        <taxon>CS clade</taxon>
        <taxon>Chlamydomonadales</taxon>
        <taxon>Chlamydomonadaceae</taxon>
        <taxon>Chlamydomonas</taxon>
    </lineage>
</organism>
<feature type="compositionally biased region" description="Polar residues" evidence="1">
    <location>
        <begin position="13"/>
        <end position="25"/>
    </location>
</feature>
<gene>
    <name evidence="2" type="ORF">HYH02_014384</name>
</gene>
<feature type="compositionally biased region" description="Basic and acidic residues" evidence="1">
    <location>
        <begin position="1"/>
        <end position="12"/>
    </location>
</feature>
<protein>
    <submittedName>
        <fullName evidence="2">Uncharacterized protein</fullName>
    </submittedName>
</protein>
<evidence type="ECO:0000256" key="1">
    <source>
        <dbReference type="SAM" id="MobiDB-lite"/>
    </source>
</evidence>
<comment type="caution">
    <text evidence="2">The sequence shown here is derived from an EMBL/GenBank/DDBJ whole genome shotgun (WGS) entry which is preliminary data.</text>
</comment>
<accession>A0A835VT75</accession>
<dbReference type="AlphaFoldDB" id="A0A835VT75"/>
<keyword evidence="3" id="KW-1185">Reference proteome</keyword>
<dbReference type="EMBL" id="JAEHOD010000093">
    <property type="protein sequence ID" value="KAG2428397.1"/>
    <property type="molecule type" value="Genomic_DNA"/>
</dbReference>
<sequence>MDALHKVTEEMQRSSSASQPESNISLSRLEEIRQALGVEVAPQPDDPKLDDLFKAPAGAQADFMWDDEVMEDRQSADVMVEIKKKVGPVSHQPRSSSRRAQVQWFNGRGITLTHRLGEMSCSIKGKNNKVLGVTSFGQAATGAVLGVQLKKKLAQQGVRQAEAEFYLWQCSS</sequence>
<reference evidence="2" key="1">
    <citation type="journal article" date="2020" name="bioRxiv">
        <title>Comparative genomics of Chlamydomonas.</title>
        <authorList>
            <person name="Craig R.J."/>
            <person name="Hasan A.R."/>
            <person name="Ness R.W."/>
            <person name="Keightley P.D."/>
        </authorList>
    </citation>
    <scope>NUCLEOTIDE SEQUENCE</scope>
    <source>
        <strain evidence="2">CCAP 11/173</strain>
    </source>
</reference>
<dbReference type="OrthoDB" id="537465at2759"/>
<evidence type="ECO:0000313" key="3">
    <source>
        <dbReference type="Proteomes" id="UP000613740"/>
    </source>
</evidence>
<feature type="region of interest" description="Disordered" evidence="1">
    <location>
        <begin position="1"/>
        <end position="25"/>
    </location>
</feature>
<name>A0A835VT75_9CHLO</name>
<proteinExistence type="predicted"/>
<evidence type="ECO:0000313" key="2">
    <source>
        <dbReference type="EMBL" id="KAG2428397.1"/>
    </source>
</evidence>